<sequence>MCAGVECVKCGEICHFSCASQLSLFVMSAVRAVDFECAFSNPGDLFSLLSQFLCDTCFNEMDPSTRAKLLFPRSASVVLQHSSVSSDGSCTVLHPRVSPPFTLVLARTHHPTLTGSHRSLGLFLRGRVSTNELVTIISGVIVPEVASSAVFTRSDGVHLDTSRSPLPSCRIRRSSEFGNCVAEDGKDDDGTPIIAVYALRGIENEELVLWEGRERTKEAVTDEAGEEPELDRSECGCEVSTVDVKQEGDVLGRLEENEKQREEGEESDALGTVKDHNDEETTRKALHEHPIHTMREDYERAEDAVRQEGDSNTVRPFRPARPILSSIWLDSTNCSAEETEGMDAERERWKKKMFETFLGFD</sequence>
<reference evidence="2 3" key="1">
    <citation type="journal article" date="2022" name="bioRxiv">
        <title>Genomics of Preaxostyla Flagellates Illuminates Evolutionary Transitions and the Path Towards Mitochondrial Loss.</title>
        <authorList>
            <person name="Novak L.V.F."/>
            <person name="Treitli S.C."/>
            <person name="Pyrih J."/>
            <person name="Halakuc P."/>
            <person name="Pipaliya S.V."/>
            <person name="Vacek V."/>
            <person name="Brzon O."/>
            <person name="Soukal P."/>
            <person name="Eme L."/>
            <person name="Dacks J.B."/>
            <person name="Karnkowska A."/>
            <person name="Elias M."/>
            <person name="Hampl V."/>
        </authorList>
    </citation>
    <scope>NUCLEOTIDE SEQUENCE [LARGE SCALE GENOMIC DNA]</scope>
    <source>
        <strain evidence="2">NAU3</strain>
        <tissue evidence="2">Gut</tissue>
    </source>
</reference>
<proteinExistence type="predicted"/>
<dbReference type="EMBL" id="JARBJD010000097">
    <property type="protein sequence ID" value="KAK2952967.1"/>
    <property type="molecule type" value="Genomic_DNA"/>
</dbReference>
<evidence type="ECO:0000313" key="2">
    <source>
        <dbReference type="EMBL" id="KAK2952967.1"/>
    </source>
</evidence>
<accession>A0ABQ9XNK5</accession>
<feature type="compositionally biased region" description="Basic and acidic residues" evidence="1">
    <location>
        <begin position="248"/>
        <end position="262"/>
    </location>
</feature>
<comment type="caution">
    <text evidence="2">The sequence shown here is derived from an EMBL/GenBank/DDBJ whole genome shotgun (WGS) entry which is preliminary data.</text>
</comment>
<gene>
    <name evidence="2" type="ORF">BLNAU_12143</name>
</gene>
<organism evidence="2 3">
    <name type="scientific">Blattamonas nauphoetae</name>
    <dbReference type="NCBI Taxonomy" id="2049346"/>
    <lineage>
        <taxon>Eukaryota</taxon>
        <taxon>Metamonada</taxon>
        <taxon>Preaxostyla</taxon>
        <taxon>Oxymonadida</taxon>
        <taxon>Blattamonas</taxon>
    </lineage>
</organism>
<name>A0ABQ9XNK5_9EUKA</name>
<protein>
    <submittedName>
        <fullName evidence="2">Uncharacterized protein</fullName>
    </submittedName>
</protein>
<dbReference type="Proteomes" id="UP001281761">
    <property type="component" value="Unassembled WGS sequence"/>
</dbReference>
<evidence type="ECO:0000313" key="3">
    <source>
        <dbReference type="Proteomes" id="UP001281761"/>
    </source>
</evidence>
<feature type="region of interest" description="Disordered" evidence="1">
    <location>
        <begin position="248"/>
        <end position="282"/>
    </location>
</feature>
<feature type="compositionally biased region" description="Basic and acidic residues" evidence="1">
    <location>
        <begin position="273"/>
        <end position="282"/>
    </location>
</feature>
<keyword evidence="3" id="KW-1185">Reference proteome</keyword>
<evidence type="ECO:0000256" key="1">
    <source>
        <dbReference type="SAM" id="MobiDB-lite"/>
    </source>
</evidence>